<reference evidence="10" key="1">
    <citation type="submission" date="2016-11" db="EMBL/GenBank/DDBJ databases">
        <authorList>
            <person name="Varghese N."/>
            <person name="Submissions S."/>
        </authorList>
    </citation>
    <scope>NUCLEOTIDE SEQUENCE [LARGE SCALE GENOMIC DNA]</scope>
    <source>
        <strain evidence="10">C3</strain>
    </source>
</reference>
<dbReference type="GO" id="GO:0005886">
    <property type="term" value="C:plasma membrane"/>
    <property type="evidence" value="ECO:0007669"/>
    <property type="project" value="UniProtKB-SubCell"/>
</dbReference>
<evidence type="ECO:0000256" key="5">
    <source>
        <dbReference type="ARBA" id="ARBA00022989"/>
    </source>
</evidence>
<comment type="similarity">
    <text evidence="2">Belongs to the acyltransferase 3 family.</text>
</comment>
<feature type="transmembrane region" description="Helical" evidence="7">
    <location>
        <begin position="148"/>
        <end position="166"/>
    </location>
</feature>
<keyword evidence="4 7" id="KW-0812">Transmembrane</keyword>
<keyword evidence="6 7" id="KW-0472">Membrane</keyword>
<evidence type="ECO:0000256" key="2">
    <source>
        <dbReference type="ARBA" id="ARBA00007400"/>
    </source>
</evidence>
<evidence type="ECO:0000256" key="1">
    <source>
        <dbReference type="ARBA" id="ARBA00004651"/>
    </source>
</evidence>
<feature type="transmembrane region" description="Helical" evidence="7">
    <location>
        <begin position="116"/>
        <end position="136"/>
    </location>
</feature>
<feature type="transmembrane region" description="Helical" evidence="7">
    <location>
        <begin position="43"/>
        <end position="64"/>
    </location>
</feature>
<keyword evidence="5 7" id="KW-1133">Transmembrane helix</keyword>
<feature type="transmembrane region" description="Helical" evidence="7">
    <location>
        <begin position="207"/>
        <end position="226"/>
    </location>
</feature>
<evidence type="ECO:0000313" key="10">
    <source>
        <dbReference type="Proteomes" id="UP000182958"/>
    </source>
</evidence>
<dbReference type="PANTHER" id="PTHR40074">
    <property type="entry name" value="O-ACETYLTRANSFERASE WECH"/>
    <property type="match status" value="1"/>
</dbReference>
<dbReference type="AlphaFoldDB" id="A0A1K1PJG1"/>
<evidence type="ECO:0000256" key="3">
    <source>
        <dbReference type="ARBA" id="ARBA00022475"/>
    </source>
</evidence>
<evidence type="ECO:0000256" key="4">
    <source>
        <dbReference type="ARBA" id="ARBA00022692"/>
    </source>
</evidence>
<sequence>MTSPANSSKKESSWINVAKACAIIGVVIQHVNGYLYTDQRIFYSVWWVVSLFIMIGGYNAMSSYLNRGYVVMKRRLLGIGIPYVIATIIYHVFDTHHFNLYELCLTLSHFNATGPLYYVAAYIQLLLITPVLIAVIQYCEKDNSTKRYAFAWILILGLCLLISKTTNIFDIAIGGGRLFAGPWLFFWFAGMFVRIREERCTLQVDMVYRMMIYTFLLLLWELIFSWGEVNHNYIGPLFRGSGVGMTWANTIETFIVFFWFKEVVSWYETKSCGCLCKIFAGLNYLGKHTLYVFLYHMLFKSIYKGVMPPPPQGLVSSILYAIACLGFMVFMPVWWERTEGRLKEKWCNFMLGVKVD</sequence>
<organism evidence="9 10">
    <name type="scientific">Selenomonas ruminantium</name>
    <dbReference type="NCBI Taxonomy" id="971"/>
    <lineage>
        <taxon>Bacteria</taxon>
        <taxon>Bacillati</taxon>
        <taxon>Bacillota</taxon>
        <taxon>Negativicutes</taxon>
        <taxon>Selenomonadales</taxon>
        <taxon>Selenomonadaceae</taxon>
        <taxon>Selenomonas</taxon>
    </lineage>
</organism>
<dbReference type="Proteomes" id="UP000182958">
    <property type="component" value="Unassembled WGS sequence"/>
</dbReference>
<feature type="transmembrane region" description="Helical" evidence="7">
    <location>
        <begin position="238"/>
        <end position="260"/>
    </location>
</feature>
<dbReference type="Pfam" id="PF01757">
    <property type="entry name" value="Acyl_transf_3"/>
    <property type="match status" value="1"/>
</dbReference>
<dbReference type="InterPro" id="IPR002656">
    <property type="entry name" value="Acyl_transf_3_dom"/>
</dbReference>
<feature type="transmembrane region" description="Helical" evidence="7">
    <location>
        <begin position="76"/>
        <end position="93"/>
    </location>
</feature>
<name>A0A1K1PJG1_SELRU</name>
<dbReference type="RefSeq" id="WP_072306463.1">
    <property type="nucleotide sequence ID" value="NZ_FPJA01000008.1"/>
</dbReference>
<protein>
    <submittedName>
        <fullName evidence="9">Fucose 4-O-acetylase</fullName>
    </submittedName>
</protein>
<feature type="transmembrane region" description="Helical" evidence="7">
    <location>
        <begin position="178"/>
        <end position="195"/>
    </location>
</feature>
<evidence type="ECO:0000256" key="7">
    <source>
        <dbReference type="SAM" id="Phobius"/>
    </source>
</evidence>
<dbReference type="GO" id="GO:0009246">
    <property type="term" value="P:enterobacterial common antigen biosynthetic process"/>
    <property type="evidence" value="ECO:0007669"/>
    <property type="project" value="TreeGrafter"/>
</dbReference>
<evidence type="ECO:0000256" key="6">
    <source>
        <dbReference type="ARBA" id="ARBA00023136"/>
    </source>
</evidence>
<feature type="transmembrane region" description="Helical" evidence="7">
    <location>
        <begin position="314"/>
        <end position="335"/>
    </location>
</feature>
<proteinExistence type="inferred from homology"/>
<dbReference type="PANTHER" id="PTHR40074:SF2">
    <property type="entry name" value="O-ACETYLTRANSFERASE WECH"/>
    <property type="match status" value="1"/>
</dbReference>
<feature type="transmembrane region" description="Helical" evidence="7">
    <location>
        <begin position="272"/>
        <end position="294"/>
    </location>
</feature>
<comment type="subcellular location">
    <subcellularLocation>
        <location evidence="1">Cell membrane</location>
        <topology evidence="1">Multi-pass membrane protein</topology>
    </subcellularLocation>
</comment>
<accession>A0A1K1PJG1</accession>
<feature type="transmembrane region" description="Helical" evidence="7">
    <location>
        <begin position="12"/>
        <end position="31"/>
    </location>
</feature>
<keyword evidence="10" id="KW-1185">Reference proteome</keyword>
<dbReference type="GO" id="GO:0016413">
    <property type="term" value="F:O-acetyltransferase activity"/>
    <property type="evidence" value="ECO:0007669"/>
    <property type="project" value="TreeGrafter"/>
</dbReference>
<evidence type="ECO:0000313" key="9">
    <source>
        <dbReference type="EMBL" id="SFW47593.1"/>
    </source>
</evidence>
<evidence type="ECO:0000259" key="8">
    <source>
        <dbReference type="Pfam" id="PF01757"/>
    </source>
</evidence>
<gene>
    <name evidence="9" type="ORF">SAMN02910323_2030</name>
</gene>
<dbReference type="EMBL" id="FPJA01000008">
    <property type="protein sequence ID" value="SFW47593.1"/>
    <property type="molecule type" value="Genomic_DNA"/>
</dbReference>
<keyword evidence="3" id="KW-1003">Cell membrane</keyword>
<feature type="domain" description="Acyltransferase 3" evidence="8">
    <location>
        <begin position="13"/>
        <end position="330"/>
    </location>
</feature>